<dbReference type="AlphaFoldDB" id="A0A9W4P174"/>
<name>A0A9W4P174_9EURO</name>
<evidence type="ECO:0000313" key="2">
    <source>
        <dbReference type="Proteomes" id="UP001152649"/>
    </source>
</evidence>
<evidence type="ECO:0000313" key="1">
    <source>
        <dbReference type="EMBL" id="CAG8430530.1"/>
    </source>
</evidence>
<organism evidence="1 2">
    <name type="scientific">Penicillium salamii</name>
    <dbReference type="NCBI Taxonomy" id="1612424"/>
    <lineage>
        <taxon>Eukaryota</taxon>
        <taxon>Fungi</taxon>
        <taxon>Dikarya</taxon>
        <taxon>Ascomycota</taxon>
        <taxon>Pezizomycotina</taxon>
        <taxon>Eurotiomycetes</taxon>
        <taxon>Eurotiomycetidae</taxon>
        <taxon>Eurotiales</taxon>
        <taxon>Aspergillaceae</taxon>
        <taxon>Penicillium</taxon>
    </lineage>
</organism>
<dbReference type="Proteomes" id="UP001152649">
    <property type="component" value="Unassembled WGS sequence"/>
</dbReference>
<proteinExistence type="predicted"/>
<reference evidence="1" key="1">
    <citation type="submission" date="2021-07" db="EMBL/GenBank/DDBJ databases">
        <authorList>
            <person name="Branca A.L. A."/>
        </authorList>
    </citation>
    <scope>NUCLEOTIDE SEQUENCE</scope>
</reference>
<accession>A0A9W4P174</accession>
<sequence length="154" mass="17571">MDGLFFLPSCPLALTRAYWLDPDHRIMTSYPMLIEPSIVEFDRIVATIESSNTSDYDMEIVNTIYRDHALILSHRPYALLTGEFRETIHTRYLGNSREVWSPQKALMEAKTVHFSDWPVPIVCLPSVYLTKKSLFGSSCGQNLNSLGLISLQML</sequence>
<dbReference type="InterPro" id="IPR029044">
    <property type="entry name" value="Nucleotide-diphossugar_trans"/>
</dbReference>
<dbReference type="OrthoDB" id="2014201at2759"/>
<comment type="caution">
    <text evidence="1">The sequence shown here is derived from an EMBL/GenBank/DDBJ whole genome shotgun (WGS) entry which is preliminary data.</text>
</comment>
<dbReference type="Gene3D" id="3.90.550.10">
    <property type="entry name" value="Spore Coat Polysaccharide Biosynthesis Protein SpsA, Chain A"/>
    <property type="match status" value="1"/>
</dbReference>
<protein>
    <submittedName>
        <fullName evidence="1">Uncharacterized protein</fullName>
    </submittedName>
</protein>
<keyword evidence="2" id="KW-1185">Reference proteome</keyword>
<dbReference type="EMBL" id="CAJVPG010000465">
    <property type="protein sequence ID" value="CAG8430530.1"/>
    <property type="molecule type" value="Genomic_DNA"/>
</dbReference>
<gene>
    <name evidence="1" type="ORF">PSALAMII_LOCUS11166</name>
</gene>